<name>A0ABP9LEJ1_9GAMM</name>
<dbReference type="SUPFAM" id="SSF75011">
    <property type="entry name" value="3-carboxy-cis,cis-mucoante lactonizing enzyme"/>
    <property type="match status" value="1"/>
</dbReference>
<evidence type="ECO:0000313" key="2">
    <source>
        <dbReference type="EMBL" id="GAA5076832.1"/>
    </source>
</evidence>
<evidence type="ECO:0000256" key="1">
    <source>
        <dbReference type="SAM" id="SignalP"/>
    </source>
</evidence>
<dbReference type="Proteomes" id="UP001501083">
    <property type="component" value="Unassembled WGS sequence"/>
</dbReference>
<feature type="chain" id="PRO_5046535332" description="Integral membrane protein" evidence="1">
    <location>
        <begin position="25"/>
        <end position="311"/>
    </location>
</feature>
<keyword evidence="3" id="KW-1185">Reference proteome</keyword>
<organism evidence="2 3">
    <name type="scientific">Lysobacter panacisoli</name>
    <dbReference type="NCBI Taxonomy" id="1255263"/>
    <lineage>
        <taxon>Bacteria</taxon>
        <taxon>Pseudomonadati</taxon>
        <taxon>Pseudomonadota</taxon>
        <taxon>Gammaproteobacteria</taxon>
        <taxon>Lysobacterales</taxon>
        <taxon>Lysobacteraceae</taxon>
        <taxon>Lysobacter</taxon>
    </lineage>
</organism>
<reference evidence="3" key="1">
    <citation type="journal article" date="2019" name="Int. J. Syst. Evol. Microbiol.">
        <title>The Global Catalogue of Microorganisms (GCM) 10K type strain sequencing project: providing services to taxonomists for standard genome sequencing and annotation.</title>
        <authorList>
            <consortium name="The Broad Institute Genomics Platform"/>
            <consortium name="The Broad Institute Genome Sequencing Center for Infectious Disease"/>
            <person name="Wu L."/>
            <person name="Ma J."/>
        </authorList>
    </citation>
    <scope>NUCLEOTIDE SEQUENCE [LARGE SCALE GENOMIC DNA]</scope>
    <source>
        <strain evidence="3">JCM 19212</strain>
    </source>
</reference>
<dbReference type="PROSITE" id="PS51257">
    <property type="entry name" value="PROKAR_LIPOPROTEIN"/>
    <property type="match status" value="1"/>
</dbReference>
<sequence>MPGPHPRKYRLRLAFAMLFAMAMAACSREQPVPEDEQRGTRLAGVLIDPQLDEISGLAASRRHPDVLWMHDDGGNPERLFAVSTRGARLATLRVEGVTKTDWEDMASFELDGRDYLLIADTGDNGGLRRSLQLHIVEEPRRIENARLRPAWSIAFRWPDGARDCEAVAVDAKAGQILLISKRRQPPELFSLPLRPRGTALQTATLLGRLQGVPQPDAEAVRRNPQRARLDSQVTSADISPDGRTLAVMTYRWLLLYGRRGDESWGDAVARAPRFELLPWLPQAEALGWSLDGRHLYATGEFIPAPLYRITP</sequence>
<keyword evidence="1" id="KW-0732">Signal</keyword>
<protein>
    <recommendedName>
        <fullName evidence="4">Integral membrane protein</fullName>
    </recommendedName>
</protein>
<accession>A0ABP9LEJ1</accession>
<proteinExistence type="predicted"/>
<dbReference type="EMBL" id="BAABKY010000002">
    <property type="protein sequence ID" value="GAA5076832.1"/>
    <property type="molecule type" value="Genomic_DNA"/>
</dbReference>
<evidence type="ECO:0000313" key="3">
    <source>
        <dbReference type="Proteomes" id="UP001501083"/>
    </source>
</evidence>
<feature type="signal peptide" evidence="1">
    <location>
        <begin position="1"/>
        <end position="24"/>
    </location>
</feature>
<dbReference type="RefSeq" id="WP_158985236.1">
    <property type="nucleotide sequence ID" value="NZ_BAABKY010000002.1"/>
</dbReference>
<evidence type="ECO:0008006" key="4">
    <source>
        <dbReference type="Google" id="ProtNLM"/>
    </source>
</evidence>
<gene>
    <name evidence="2" type="ORF">GCM10025759_22010</name>
</gene>
<comment type="caution">
    <text evidence="2">The sequence shown here is derived from an EMBL/GenBank/DDBJ whole genome shotgun (WGS) entry which is preliminary data.</text>
</comment>